<reference evidence="1 2" key="1">
    <citation type="submission" date="2019-03" db="EMBL/GenBank/DDBJ databases">
        <title>Genomics of glacier-inhabiting Cryobacterium strains.</title>
        <authorList>
            <person name="Liu Q."/>
            <person name="Xin Y.-H."/>
        </authorList>
    </citation>
    <scope>NUCLEOTIDE SEQUENCE [LARGE SCALE GENOMIC DNA]</scope>
    <source>
        <strain evidence="1 2">Sr36</strain>
    </source>
</reference>
<dbReference type="EMBL" id="SOHK01000012">
    <property type="protein sequence ID" value="TFD66290.1"/>
    <property type="molecule type" value="Genomic_DNA"/>
</dbReference>
<dbReference type="RefSeq" id="WP_134551469.1">
    <property type="nucleotide sequence ID" value="NZ_SOHK01000012.1"/>
</dbReference>
<comment type="caution">
    <text evidence="1">The sequence shown here is derived from an EMBL/GenBank/DDBJ whole genome shotgun (WGS) entry which is preliminary data.</text>
</comment>
<sequence>MTADAESIPLLVTLGHSGDGMFNLRFPPEYRDEILSLLDDNGIEHGTIMEFSAGTDLAIEAVKFLGAGGGLVAISLMIKTFVQRHNGKRVILKRGEFEIEVAGFSEKKTEQFLQTMATEQAQRDAEWRRVVGKMPVDEND</sequence>
<proteinExistence type="predicted"/>
<dbReference type="OrthoDB" id="5119431at2"/>
<protein>
    <submittedName>
        <fullName evidence="1">Uncharacterized protein</fullName>
    </submittedName>
</protein>
<organism evidence="1 2">
    <name type="scientific">Cryobacterium ruanii</name>
    <dbReference type="NCBI Taxonomy" id="1259197"/>
    <lineage>
        <taxon>Bacteria</taxon>
        <taxon>Bacillati</taxon>
        <taxon>Actinomycetota</taxon>
        <taxon>Actinomycetes</taxon>
        <taxon>Micrococcales</taxon>
        <taxon>Microbacteriaceae</taxon>
        <taxon>Cryobacterium</taxon>
    </lineage>
</organism>
<accession>A0A4R9AND3</accession>
<dbReference type="Proteomes" id="UP000298154">
    <property type="component" value="Unassembled WGS sequence"/>
</dbReference>
<gene>
    <name evidence="1" type="ORF">E3T47_07195</name>
</gene>
<dbReference type="AlphaFoldDB" id="A0A4R9AND3"/>
<evidence type="ECO:0000313" key="1">
    <source>
        <dbReference type="EMBL" id="TFD66290.1"/>
    </source>
</evidence>
<evidence type="ECO:0000313" key="2">
    <source>
        <dbReference type="Proteomes" id="UP000298154"/>
    </source>
</evidence>
<name>A0A4R9AND3_9MICO</name>
<keyword evidence="2" id="KW-1185">Reference proteome</keyword>